<dbReference type="EMBL" id="CAJVCH010569917">
    <property type="protein sequence ID" value="CAG7833541.1"/>
    <property type="molecule type" value="Genomic_DNA"/>
</dbReference>
<gene>
    <name evidence="1" type="ORF">AFUS01_LOCUS43153</name>
</gene>
<protein>
    <submittedName>
        <fullName evidence="1">Uncharacterized protein</fullName>
    </submittedName>
</protein>
<dbReference type="AlphaFoldDB" id="A0A8J2M611"/>
<accession>A0A8J2M611</accession>
<evidence type="ECO:0000313" key="2">
    <source>
        <dbReference type="Proteomes" id="UP000708208"/>
    </source>
</evidence>
<keyword evidence="2" id="KW-1185">Reference proteome</keyword>
<dbReference type="Proteomes" id="UP000708208">
    <property type="component" value="Unassembled WGS sequence"/>
</dbReference>
<organism evidence="1 2">
    <name type="scientific">Allacma fusca</name>
    <dbReference type="NCBI Taxonomy" id="39272"/>
    <lineage>
        <taxon>Eukaryota</taxon>
        <taxon>Metazoa</taxon>
        <taxon>Ecdysozoa</taxon>
        <taxon>Arthropoda</taxon>
        <taxon>Hexapoda</taxon>
        <taxon>Collembola</taxon>
        <taxon>Symphypleona</taxon>
        <taxon>Sminthuridae</taxon>
        <taxon>Allacma</taxon>
    </lineage>
</organism>
<evidence type="ECO:0000313" key="1">
    <source>
        <dbReference type="EMBL" id="CAG7833541.1"/>
    </source>
</evidence>
<comment type="caution">
    <text evidence="1">The sequence shown here is derived from an EMBL/GenBank/DDBJ whole genome shotgun (WGS) entry which is preliminary data.</text>
</comment>
<name>A0A8J2M611_9HEXA</name>
<sequence>MQVSIAFLQNHHTLIHKTYTTFQHHVHSFGTISEHTELSFNIEHSNTEHCIGSECIDGGYRNLWRCLFRGRDRDSSVV</sequence>
<reference evidence="1" key="1">
    <citation type="submission" date="2021-06" db="EMBL/GenBank/DDBJ databases">
        <authorList>
            <person name="Hodson N. C."/>
            <person name="Mongue J. A."/>
            <person name="Jaron S. K."/>
        </authorList>
    </citation>
    <scope>NUCLEOTIDE SEQUENCE</scope>
</reference>
<proteinExistence type="predicted"/>